<reference evidence="1 2" key="1">
    <citation type="submission" date="2019-08" db="EMBL/GenBank/DDBJ databases">
        <title>Deep-cultivation of Planctomycetes and their phenomic and genomic characterization uncovers novel biology.</title>
        <authorList>
            <person name="Wiegand S."/>
            <person name="Jogler M."/>
            <person name="Boedeker C."/>
            <person name="Pinto D."/>
            <person name="Vollmers J."/>
            <person name="Rivas-Marin E."/>
            <person name="Kohn T."/>
            <person name="Peeters S.H."/>
            <person name="Heuer A."/>
            <person name="Rast P."/>
            <person name="Oberbeckmann S."/>
            <person name="Bunk B."/>
            <person name="Jeske O."/>
            <person name="Meyerdierks A."/>
            <person name="Storesund J.E."/>
            <person name="Kallscheuer N."/>
            <person name="Luecker S."/>
            <person name="Lage O.M."/>
            <person name="Pohl T."/>
            <person name="Merkel B.J."/>
            <person name="Hornburger P."/>
            <person name="Mueller R.-W."/>
            <person name="Bruemmer F."/>
            <person name="Labrenz M."/>
            <person name="Spormann A.M."/>
            <person name="Op den Camp H."/>
            <person name="Overmann J."/>
            <person name="Amann R."/>
            <person name="Jetten M.S.M."/>
            <person name="Mascher T."/>
            <person name="Medema M.H."/>
            <person name="Devos D.P."/>
            <person name="Kaster A.-K."/>
            <person name="Ovreas L."/>
            <person name="Rohde M."/>
            <person name="Galperin M.Y."/>
            <person name="Jogler C."/>
        </authorList>
    </citation>
    <scope>NUCLEOTIDE SEQUENCE [LARGE SCALE GENOMIC DNA]</scope>
    <source>
        <strain evidence="1 2">FC18</strain>
    </source>
</reference>
<evidence type="ECO:0000313" key="1">
    <source>
        <dbReference type="EMBL" id="QEG24524.1"/>
    </source>
</evidence>
<accession>A0A5B9PE08</accession>
<keyword evidence="2" id="KW-1185">Reference proteome</keyword>
<dbReference type="RefSeq" id="WP_075083900.1">
    <property type="nucleotide sequence ID" value="NZ_CP042912.1"/>
</dbReference>
<name>A0A5B9PE08_9BACT</name>
<dbReference type="Pfam" id="PF07394">
    <property type="entry name" value="DUF1501"/>
    <property type="match status" value="1"/>
</dbReference>
<dbReference type="STRING" id="980251.GCA_001642875_01125"/>
<evidence type="ECO:0000313" key="2">
    <source>
        <dbReference type="Proteomes" id="UP000322214"/>
    </source>
</evidence>
<dbReference type="Proteomes" id="UP000322214">
    <property type="component" value="Chromosome"/>
</dbReference>
<dbReference type="InterPro" id="IPR010869">
    <property type="entry name" value="DUF1501"/>
</dbReference>
<dbReference type="PANTHER" id="PTHR43737:SF1">
    <property type="entry name" value="DUF1501 DOMAIN-CONTAINING PROTEIN"/>
    <property type="match status" value="1"/>
</dbReference>
<dbReference type="Gene3D" id="3.40.720.10">
    <property type="entry name" value="Alkaline Phosphatase, subunit A"/>
    <property type="match status" value="1"/>
</dbReference>
<dbReference type="OrthoDB" id="127333at2"/>
<protein>
    <recommendedName>
        <fullName evidence="3">Sulfatase</fullName>
    </recommendedName>
</protein>
<sequence>MKKKPLCTGYDSGIVTRRDALRTFGHGLGSIALASLLSQDRAFGADDISFPNFAPKAKRVIFLFQSGAPSQMDLFDYKPRLNKDHGKELPPEVRMGQRLTGMSGYQASLPLVGSPFKFKQQGESGHWMSEILPHTAEIADDLCIIKSLNTEAINHGPGVTMMQTGSQFPGRPSMGSWLNYGLGSESSDLPGFVVMVSNDRGGQPLFSRLWGSGFLPGKFDGVQLRPDKDAVLYLNSPGGISAAGRRKALDRIQQLNQMQLEQTSDPALETRIAQYEMAFRMQASIPEVTDLSGESEETLKMYGDDVKKPGTFAANCLRARRLAERGVRFIQLYHPGWDHHSGLPNGIRHKCKQTDQASAALVKDLKAKGMLEDTLVIWGGEFGRTSYCQGKIEGTKFGRDHHPKCFTMWMAGGGVKGGYSHGVTDEYSYNVVEDGVHIHDFHATIMHLLGIDHERLTYKYQGRHFRLTDVHGHVVKELLA</sequence>
<dbReference type="EMBL" id="CP042912">
    <property type="protein sequence ID" value="QEG24524.1"/>
    <property type="molecule type" value="Genomic_DNA"/>
</dbReference>
<dbReference type="AlphaFoldDB" id="A0A5B9PE08"/>
<dbReference type="InterPro" id="IPR017850">
    <property type="entry name" value="Alkaline_phosphatase_core_sf"/>
</dbReference>
<gene>
    <name evidence="1" type="ORF">MFFC18_44440</name>
</gene>
<organism evidence="1 2">
    <name type="scientific">Mariniblastus fucicola</name>
    <dbReference type="NCBI Taxonomy" id="980251"/>
    <lineage>
        <taxon>Bacteria</taxon>
        <taxon>Pseudomonadati</taxon>
        <taxon>Planctomycetota</taxon>
        <taxon>Planctomycetia</taxon>
        <taxon>Pirellulales</taxon>
        <taxon>Pirellulaceae</taxon>
        <taxon>Mariniblastus</taxon>
    </lineage>
</organism>
<proteinExistence type="predicted"/>
<dbReference type="SUPFAM" id="SSF53649">
    <property type="entry name" value="Alkaline phosphatase-like"/>
    <property type="match status" value="1"/>
</dbReference>
<evidence type="ECO:0008006" key="3">
    <source>
        <dbReference type="Google" id="ProtNLM"/>
    </source>
</evidence>
<dbReference type="PANTHER" id="PTHR43737">
    <property type="entry name" value="BLL7424 PROTEIN"/>
    <property type="match status" value="1"/>
</dbReference>
<dbReference type="KEGG" id="mff:MFFC18_44440"/>